<dbReference type="Pfam" id="PF00583">
    <property type="entry name" value="Acetyltransf_1"/>
    <property type="match status" value="1"/>
</dbReference>
<evidence type="ECO:0000256" key="1">
    <source>
        <dbReference type="ARBA" id="ARBA00022679"/>
    </source>
</evidence>
<comment type="similarity">
    <text evidence="3">Belongs to the acetyltransferase family. MAK3 subfamily.</text>
</comment>
<reference evidence="5" key="2">
    <citation type="journal article" date="2006" name="PLoS Pathog.">
        <title>New perspectives on host-parasite interplay by comparative transcriptomic and proteomic analyses of Schistosoma japonicum.</title>
        <authorList>
            <person name="Liu F."/>
            <person name="Lu J."/>
            <person name="Hu W."/>
            <person name="Wang S.Y."/>
            <person name="Cui S.J."/>
            <person name="Chi M."/>
            <person name="Yan Q."/>
            <person name="Wang X.R."/>
            <person name="Song H.D."/>
            <person name="Xu X.N."/>
            <person name="Wang J.J."/>
            <person name="Zhang X.L."/>
            <person name="Zhang X."/>
            <person name="Wang Z.Q."/>
            <person name="Xue C.L."/>
            <person name="Brindley P.J."/>
            <person name="McManus D.P."/>
            <person name="Yang P.Y."/>
            <person name="Feng Z."/>
            <person name="Chen Z."/>
            <person name="Han Z.G."/>
        </authorList>
    </citation>
    <scope>NUCLEOTIDE SEQUENCE</scope>
</reference>
<protein>
    <submittedName>
        <fullName evidence="5">SJCHGC03286 protein</fullName>
    </submittedName>
</protein>
<keyword evidence="1" id="KW-0808">Transferase</keyword>
<dbReference type="PANTHER" id="PTHR45896">
    <property type="entry name" value="N-ALPHA-ACETYLTRANSFERASE 30"/>
    <property type="match status" value="1"/>
</dbReference>
<evidence type="ECO:0000256" key="2">
    <source>
        <dbReference type="ARBA" id="ARBA00023315"/>
    </source>
</evidence>
<dbReference type="GO" id="GO:0031417">
    <property type="term" value="C:NatC complex"/>
    <property type="evidence" value="ECO:0007669"/>
    <property type="project" value="TreeGrafter"/>
</dbReference>
<keyword evidence="2" id="KW-0012">Acyltransferase</keyword>
<dbReference type="InterPro" id="IPR016181">
    <property type="entry name" value="Acyl_CoA_acyltransferase"/>
</dbReference>
<proteinExistence type="evidence at transcript level"/>
<dbReference type="CDD" id="cd04301">
    <property type="entry name" value="NAT_SF"/>
    <property type="match status" value="1"/>
</dbReference>
<reference evidence="5" key="1">
    <citation type="submission" date="2004-11" db="EMBL/GenBank/DDBJ databases">
        <title>The full-length cDNA sequences of Schistosoma japonicum genes.</title>
        <authorList>
            <person name="Han Z."/>
        </authorList>
    </citation>
    <scope>NUCLEOTIDE SEQUENCE</scope>
</reference>
<dbReference type="InterPro" id="IPR000182">
    <property type="entry name" value="GNAT_dom"/>
</dbReference>
<feature type="domain" description="N-acetyltransferase" evidence="4">
    <location>
        <begin position="40"/>
        <end position="183"/>
    </location>
</feature>
<dbReference type="EMBL" id="AY816161">
    <property type="protein sequence ID" value="AAW27893.1"/>
    <property type="molecule type" value="mRNA"/>
</dbReference>
<dbReference type="GO" id="GO:0004596">
    <property type="term" value="F:protein-N-terminal amino-acid acetyltransferase activity"/>
    <property type="evidence" value="ECO:0007669"/>
    <property type="project" value="InterPro"/>
</dbReference>
<dbReference type="AlphaFoldDB" id="Q5D8G3"/>
<evidence type="ECO:0000259" key="4">
    <source>
        <dbReference type="PROSITE" id="PS51186"/>
    </source>
</evidence>
<evidence type="ECO:0000313" key="5">
    <source>
        <dbReference type="EMBL" id="AAW27893.1"/>
    </source>
</evidence>
<accession>Q5D8G3</accession>
<dbReference type="PANTHER" id="PTHR45896:SF1">
    <property type="entry name" value="N-ALPHA-ACETYLTRANSFERASE 30"/>
    <property type="match status" value="1"/>
</dbReference>
<dbReference type="SUPFAM" id="SSF55729">
    <property type="entry name" value="Acyl-CoA N-acyltransferases (Nat)"/>
    <property type="match status" value="1"/>
</dbReference>
<organism evidence="5">
    <name type="scientific">Schistosoma japonicum</name>
    <name type="common">Blood fluke</name>
    <dbReference type="NCBI Taxonomy" id="6182"/>
    <lineage>
        <taxon>Eukaryota</taxon>
        <taxon>Metazoa</taxon>
        <taxon>Spiralia</taxon>
        <taxon>Lophotrochozoa</taxon>
        <taxon>Platyhelminthes</taxon>
        <taxon>Trematoda</taxon>
        <taxon>Digenea</taxon>
        <taxon>Strigeidida</taxon>
        <taxon>Schistosomatoidea</taxon>
        <taxon>Schistosomatidae</taxon>
        <taxon>Schistosoma</taxon>
    </lineage>
</organism>
<dbReference type="InterPro" id="IPR044542">
    <property type="entry name" value="NAA30-like"/>
</dbReference>
<evidence type="ECO:0000256" key="3">
    <source>
        <dbReference type="ARBA" id="ARBA00024025"/>
    </source>
</evidence>
<sequence>MSEDAKLSAELDKVVLTEKGLNRERLLSNEPLFEDEQNEITFRQYIGESDLNSIIHLISKDLSEPYSIYTYRYFIYNWPELCLLAVNKQKICVGAIVCKTEAYFDVKRGYIAMLAVEENHRRMGIGLRLVDLAIQLMFLDNCGEIALETEVTNKAALALYEKVGFCRDKGFFVTTLMEPMHFG</sequence>
<dbReference type="Gene3D" id="3.40.630.30">
    <property type="match status" value="1"/>
</dbReference>
<name>Q5D8G3_SCHJA</name>
<dbReference type="PROSITE" id="PS51186">
    <property type="entry name" value="GNAT"/>
    <property type="match status" value="1"/>
</dbReference>